<proteinExistence type="predicted"/>
<protein>
    <submittedName>
        <fullName evidence="1">Uncharacterized protein</fullName>
    </submittedName>
</protein>
<evidence type="ECO:0000313" key="1">
    <source>
        <dbReference type="EMBL" id="WYV99225.1"/>
    </source>
</evidence>
<accession>A0AAX4MXS2</accession>
<evidence type="ECO:0000313" key="2">
    <source>
        <dbReference type="Proteomes" id="UP001433872"/>
    </source>
</evidence>
<name>A0AAX4MXS2_9CAUD</name>
<dbReference type="EMBL" id="PP496414">
    <property type="protein sequence ID" value="WYV99225.1"/>
    <property type="molecule type" value="Genomic_DNA"/>
</dbReference>
<reference evidence="1" key="1">
    <citation type="submission" date="2024-03" db="EMBL/GenBank/DDBJ databases">
        <title>Isolation and characterization of a phage collection against Pseudomonas putida.</title>
        <authorList>
            <person name="Brauer A."/>
            <person name="Rosendahl S."/>
            <person name="Kangsep A."/>
            <person name="Rikberg R."/>
            <person name="Lewanczyk A.C."/>
            <person name="Horak R."/>
            <person name="Tamman H."/>
        </authorList>
    </citation>
    <scope>NUCLEOTIDE SEQUENCE</scope>
</reference>
<keyword evidence="2" id="KW-1185">Reference proteome</keyword>
<dbReference type="Proteomes" id="UP001433872">
    <property type="component" value="Segment"/>
</dbReference>
<gene>
    <name evidence="1" type="ORF">KoPa4_00057</name>
</gene>
<organism evidence="1 2">
    <name type="scientific">Pseudomonas phage vB_PpuM-KoPa-4</name>
    <dbReference type="NCBI Taxonomy" id="3132618"/>
    <lineage>
        <taxon>Viruses</taxon>
        <taxon>Duplodnaviria</taxon>
        <taxon>Heunggongvirae</taxon>
        <taxon>Uroviricota</taxon>
        <taxon>Caudoviricetes</taxon>
        <taxon>Vandenendeviridae</taxon>
        <taxon>Gorskivirinae</taxon>
        <taxon>Tartuvirus</taxon>
        <taxon>Tartuvirus kopa4</taxon>
    </lineage>
</organism>
<sequence length="88" mass="9637">MQFNEQEQALFDALVPLISAQMAANDAVKGAKDGAKYHKKDNPEGLPAARVSIVATCAKIEAEAQYEEFAERAGDIQSTYERLTGYNK</sequence>